<dbReference type="SUPFAM" id="SSF56808">
    <property type="entry name" value="Ribosomal protein L1"/>
    <property type="match status" value="1"/>
</dbReference>
<reference evidence="5" key="1">
    <citation type="submission" date="2013-08" db="EMBL/GenBank/DDBJ databases">
        <authorList>
            <person name="Mendez C."/>
            <person name="Richter M."/>
            <person name="Ferrer M."/>
            <person name="Sanchez J."/>
        </authorList>
    </citation>
    <scope>NUCLEOTIDE SEQUENCE</scope>
</reference>
<dbReference type="Gene3D" id="3.30.190.20">
    <property type="match status" value="1"/>
</dbReference>
<dbReference type="PANTHER" id="PTHR36427">
    <property type="entry name" value="54S RIBOSOMAL PROTEIN L1, MITOCHONDRIAL"/>
    <property type="match status" value="1"/>
</dbReference>
<dbReference type="PROSITE" id="PS01199">
    <property type="entry name" value="RIBOSOMAL_L1"/>
    <property type="match status" value="1"/>
</dbReference>
<dbReference type="GO" id="GO:1990904">
    <property type="term" value="C:ribonucleoprotein complex"/>
    <property type="evidence" value="ECO:0007669"/>
    <property type="project" value="UniProtKB-KW"/>
</dbReference>
<dbReference type="EMBL" id="AUZY01004976">
    <property type="protein sequence ID" value="EQD60465.1"/>
    <property type="molecule type" value="Genomic_DNA"/>
</dbReference>
<name>T1C2W4_9ZZZZ</name>
<dbReference type="InterPro" id="IPR023673">
    <property type="entry name" value="Ribosomal_uL1_CS"/>
</dbReference>
<dbReference type="PANTHER" id="PTHR36427:SF3">
    <property type="entry name" value="LARGE RIBOSOMAL SUBUNIT PROTEIN UL1M"/>
    <property type="match status" value="1"/>
</dbReference>
<dbReference type="CDD" id="cd00403">
    <property type="entry name" value="Ribosomal_L1"/>
    <property type="match status" value="1"/>
</dbReference>
<feature type="non-terminal residue" evidence="5">
    <location>
        <position position="155"/>
    </location>
</feature>
<evidence type="ECO:0000256" key="4">
    <source>
        <dbReference type="SAM" id="MobiDB-lite"/>
    </source>
</evidence>
<dbReference type="Gene3D" id="3.40.50.790">
    <property type="match status" value="1"/>
</dbReference>
<dbReference type="AlphaFoldDB" id="T1C2W4"/>
<dbReference type="InterPro" id="IPR028364">
    <property type="entry name" value="Ribosomal_uL1/biogenesis"/>
</dbReference>
<dbReference type="GO" id="GO:0005840">
    <property type="term" value="C:ribosome"/>
    <property type="evidence" value="ECO:0007669"/>
    <property type="project" value="UniProtKB-KW"/>
</dbReference>
<keyword evidence="2 5" id="KW-0689">Ribosomal protein</keyword>
<proteinExistence type="inferred from homology"/>
<evidence type="ECO:0000313" key="5">
    <source>
        <dbReference type="EMBL" id="EQD60465.1"/>
    </source>
</evidence>
<gene>
    <name evidence="5" type="ORF">B1B_07781</name>
</gene>
<dbReference type="InterPro" id="IPR023674">
    <property type="entry name" value="Ribosomal_uL1-like"/>
</dbReference>
<organism evidence="5">
    <name type="scientific">mine drainage metagenome</name>
    <dbReference type="NCBI Taxonomy" id="410659"/>
    <lineage>
        <taxon>unclassified sequences</taxon>
        <taxon>metagenomes</taxon>
        <taxon>ecological metagenomes</taxon>
    </lineage>
</organism>
<feature type="non-terminal residue" evidence="5">
    <location>
        <position position="1"/>
    </location>
</feature>
<dbReference type="FunFam" id="3.40.50.790:FF:000005">
    <property type="entry name" value="50S ribosomal protein L1"/>
    <property type="match status" value="1"/>
</dbReference>
<evidence type="ECO:0000256" key="3">
    <source>
        <dbReference type="ARBA" id="ARBA00023274"/>
    </source>
</evidence>
<sequence length="155" mass="17046">DPKNRINDEVQLPKGRGKPIKVAVIGSEEMKSKTRSVADRIIGAEEISGFAENKKEFKKIASEIDFMVAESTLMATVGKSLGQVLGPRGKIPKPVPPGQDPTPMINNLKRTVRIRTRDKRTFHVPVGTKDMSDEEIADNVSAVIKRIISKLDKGD</sequence>
<dbReference type="InterPro" id="IPR016095">
    <property type="entry name" value="Ribosomal_uL1_3-a/b-sand"/>
</dbReference>
<keyword evidence="3" id="KW-0687">Ribonucleoprotein</keyword>
<protein>
    <submittedName>
        <fullName evidence="5">50S ribosomal protein L1P</fullName>
    </submittedName>
</protein>
<evidence type="ECO:0000256" key="1">
    <source>
        <dbReference type="ARBA" id="ARBA00010531"/>
    </source>
</evidence>
<dbReference type="Pfam" id="PF00687">
    <property type="entry name" value="Ribosomal_L1"/>
    <property type="match status" value="1"/>
</dbReference>
<feature type="region of interest" description="Disordered" evidence="4">
    <location>
        <begin position="83"/>
        <end position="105"/>
    </location>
</feature>
<accession>T1C2W4</accession>
<comment type="caution">
    <text evidence="5">The sequence shown here is derived from an EMBL/GenBank/DDBJ whole genome shotgun (WGS) entry which is preliminary data.</text>
</comment>
<reference evidence="5" key="2">
    <citation type="journal article" date="2014" name="ISME J.">
        <title>Microbial stratification in low pH oxic and suboxic macroscopic growths along an acid mine drainage.</title>
        <authorList>
            <person name="Mendez-Garcia C."/>
            <person name="Mesa V."/>
            <person name="Sprenger R.R."/>
            <person name="Richter M."/>
            <person name="Diez M.S."/>
            <person name="Solano J."/>
            <person name="Bargiela R."/>
            <person name="Golyshina O.V."/>
            <person name="Manteca A."/>
            <person name="Ramos J.L."/>
            <person name="Gallego J.R."/>
            <person name="Llorente I."/>
            <person name="Martins Dos Santos V.A."/>
            <person name="Jensen O.N."/>
            <person name="Pelaez A.I."/>
            <person name="Sanchez J."/>
            <person name="Ferrer M."/>
        </authorList>
    </citation>
    <scope>NUCLEOTIDE SEQUENCE</scope>
</reference>
<evidence type="ECO:0000256" key="2">
    <source>
        <dbReference type="ARBA" id="ARBA00022980"/>
    </source>
</evidence>
<comment type="similarity">
    <text evidence="1">Belongs to the universal ribosomal protein uL1 family.</text>
</comment>